<gene>
    <name evidence="2" type="ORF">SAMN02910293_01069</name>
</gene>
<feature type="transmembrane region" description="Helical" evidence="1">
    <location>
        <begin position="60"/>
        <end position="81"/>
    </location>
</feature>
<accession>A0A1G6BJX0</accession>
<feature type="transmembrane region" description="Helical" evidence="1">
    <location>
        <begin position="178"/>
        <end position="198"/>
    </location>
</feature>
<proteinExistence type="predicted"/>
<sequence length="251" mass="28601">MKTIFYPIFQSVIKRRDVKLFMAFTFLPFITSMLMNAEGIETTFKADKTVSFISFLASNLTFQMSMVLPILILSFVIYSVFREEFDSGIMFLYKDIKRNLIFKAKVTSIISLYAIYSLTTTLISAIAYYFMAAPRYHFSGNLLPSDVQALQSIILQLLAVVAINLIVIMLVSALSLKFRVGVAAMAGVFLALWANVAPQFTTVRYLFPTGYATMLEQFNFPLALVISLVISLLYFTIAYIFTYRNFLKKEF</sequence>
<dbReference type="AlphaFoldDB" id="A0A1G6BJX0"/>
<organism evidence="2 3">
    <name type="scientific">Streptococcus henryi</name>
    <dbReference type="NCBI Taxonomy" id="439219"/>
    <lineage>
        <taxon>Bacteria</taxon>
        <taxon>Bacillati</taxon>
        <taxon>Bacillota</taxon>
        <taxon>Bacilli</taxon>
        <taxon>Lactobacillales</taxon>
        <taxon>Streptococcaceae</taxon>
        <taxon>Streptococcus</taxon>
    </lineage>
</organism>
<keyword evidence="1" id="KW-0812">Transmembrane</keyword>
<protein>
    <recommendedName>
        <fullName evidence="4">ABC-2 type transport system permease protein</fullName>
    </recommendedName>
</protein>
<evidence type="ECO:0000256" key="1">
    <source>
        <dbReference type="SAM" id="Phobius"/>
    </source>
</evidence>
<name>A0A1G6BJX0_9STRE</name>
<dbReference type="RefSeq" id="WP_074485932.1">
    <property type="nucleotide sequence ID" value="NZ_FMXP01000012.1"/>
</dbReference>
<keyword evidence="1" id="KW-1133">Transmembrane helix</keyword>
<dbReference type="EMBL" id="FMXP01000012">
    <property type="protein sequence ID" value="SDB20883.1"/>
    <property type="molecule type" value="Genomic_DNA"/>
</dbReference>
<evidence type="ECO:0000313" key="3">
    <source>
        <dbReference type="Proteomes" id="UP000182508"/>
    </source>
</evidence>
<feature type="transmembrane region" description="Helical" evidence="1">
    <location>
        <begin position="218"/>
        <end position="241"/>
    </location>
</feature>
<dbReference type="Proteomes" id="UP000182508">
    <property type="component" value="Unassembled WGS sequence"/>
</dbReference>
<keyword evidence="3" id="KW-1185">Reference proteome</keyword>
<keyword evidence="1" id="KW-0472">Membrane</keyword>
<feature type="transmembrane region" description="Helical" evidence="1">
    <location>
        <begin position="150"/>
        <end position="171"/>
    </location>
</feature>
<feature type="transmembrane region" description="Helical" evidence="1">
    <location>
        <begin position="102"/>
        <end position="130"/>
    </location>
</feature>
<dbReference type="STRING" id="439219.SAMN02910293_01069"/>
<evidence type="ECO:0000313" key="2">
    <source>
        <dbReference type="EMBL" id="SDB20883.1"/>
    </source>
</evidence>
<feature type="transmembrane region" description="Helical" evidence="1">
    <location>
        <begin position="20"/>
        <end position="40"/>
    </location>
</feature>
<evidence type="ECO:0008006" key="4">
    <source>
        <dbReference type="Google" id="ProtNLM"/>
    </source>
</evidence>
<reference evidence="2 3" key="1">
    <citation type="submission" date="2016-10" db="EMBL/GenBank/DDBJ databases">
        <authorList>
            <person name="de Groot N.N."/>
        </authorList>
    </citation>
    <scope>NUCLEOTIDE SEQUENCE [LARGE SCALE GENOMIC DNA]</scope>
    <source>
        <strain evidence="2 3">A-4</strain>
    </source>
</reference>